<dbReference type="Pfam" id="PF07992">
    <property type="entry name" value="Pyr_redox_2"/>
    <property type="match status" value="1"/>
</dbReference>
<evidence type="ECO:0000256" key="1">
    <source>
        <dbReference type="ARBA" id="ARBA00001974"/>
    </source>
</evidence>
<evidence type="ECO:0000256" key="5">
    <source>
        <dbReference type="ARBA" id="ARBA00023002"/>
    </source>
</evidence>
<protein>
    <submittedName>
        <fullName evidence="9">NADH oxidase (H2O2-forming)</fullName>
    </submittedName>
</protein>
<dbReference type="SUPFAM" id="SSF51905">
    <property type="entry name" value="FAD/NAD(P)-binding domain"/>
    <property type="match status" value="1"/>
</dbReference>
<dbReference type="Pfam" id="PF02852">
    <property type="entry name" value="Pyr_redox_dim"/>
    <property type="match status" value="1"/>
</dbReference>
<dbReference type="SUPFAM" id="SSF55424">
    <property type="entry name" value="FAD/NAD-linked reductases, dimerisation (C-terminal) domain"/>
    <property type="match status" value="1"/>
</dbReference>
<feature type="domain" description="FAD/NAD(P)-binding" evidence="8">
    <location>
        <begin position="33"/>
        <end position="311"/>
    </location>
</feature>
<dbReference type="InterPro" id="IPR050260">
    <property type="entry name" value="FAD-bd_OxRdtase"/>
</dbReference>
<keyword evidence="10" id="KW-1185">Reference proteome</keyword>
<keyword evidence="3" id="KW-0285">Flavoprotein</keyword>
<feature type="domain" description="Pyridine nucleotide-disulphide oxidoreductase dimerisation" evidence="7">
    <location>
        <begin position="368"/>
        <end position="444"/>
    </location>
</feature>
<dbReference type="GO" id="GO:0016491">
    <property type="term" value="F:oxidoreductase activity"/>
    <property type="evidence" value="ECO:0007669"/>
    <property type="project" value="UniProtKB-KW"/>
</dbReference>
<evidence type="ECO:0000259" key="7">
    <source>
        <dbReference type="Pfam" id="PF02852"/>
    </source>
</evidence>
<evidence type="ECO:0000256" key="3">
    <source>
        <dbReference type="ARBA" id="ARBA00022630"/>
    </source>
</evidence>
<evidence type="ECO:0000313" key="9">
    <source>
        <dbReference type="EMBL" id="PVZ06913.1"/>
    </source>
</evidence>
<evidence type="ECO:0000313" key="10">
    <source>
        <dbReference type="Proteomes" id="UP000245639"/>
    </source>
</evidence>
<accession>A0A2U1F404</accession>
<keyword evidence="6" id="KW-0676">Redox-active center</keyword>
<name>A0A2U1F404_9PSEU</name>
<dbReference type="InterPro" id="IPR036188">
    <property type="entry name" value="FAD/NAD-bd_sf"/>
</dbReference>
<dbReference type="Gene3D" id="3.50.50.60">
    <property type="entry name" value="FAD/NAD(P)-binding domain"/>
    <property type="match status" value="2"/>
</dbReference>
<evidence type="ECO:0000259" key="8">
    <source>
        <dbReference type="Pfam" id="PF07992"/>
    </source>
</evidence>
<dbReference type="AlphaFoldDB" id="A0A2U1F404"/>
<sequence>MVVIPERPGGSGVTSARAAASYESDEGFRVPHKTVIIGGGAAGLGAAGGVKAARPDAEVVVYTEYEDVAYSPCGIPYVHGKEISDFDKLFLASKEQYVEAGIDVHYETTVAKVDTAARKVHVDGEGAVAYDTLIFATGFEYADPGVPGSDLDGLYYVKNIRRAMEWDRVLDSVKKAVVVEATPLGVEMTTSLAHRGIETHLVDPHSWPLGEMADPDIMAPVEESWRELGVTSHFNTELRGFVGQGHVTAVSTSDGEIPCDLVVVATHKVANARLAADAGLKIGTTGGVIVDERMQTSVPGVYAAGDCTEIPHGLTRVPLQGLTGSHAYAQGKTAGTNAGGGDRKYKAVYVPWGTPAGKWIIGGASFGETTATALGIPYVLGQAQGISRARYYPDVKPVKVKLLAEPGSLRLIGAQIVGGEGIKERADFLAMAVKHGFTFHDLATMENVYSPAIGALNEPIVVAATNGLDELRKAGKL</sequence>
<comment type="similarity">
    <text evidence="2">Belongs to the class-III pyridine nucleotide-disulfide oxidoreductase family.</text>
</comment>
<evidence type="ECO:0000256" key="4">
    <source>
        <dbReference type="ARBA" id="ARBA00022827"/>
    </source>
</evidence>
<proteinExistence type="inferred from homology"/>
<organism evidence="9 10">
    <name type="scientific">Actinomycetospora cinnamomea</name>
    <dbReference type="NCBI Taxonomy" id="663609"/>
    <lineage>
        <taxon>Bacteria</taxon>
        <taxon>Bacillati</taxon>
        <taxon>Actinomycetota</taxon>
        <taxon>Actinomycetes</taxon>
        <taxon>Pseudonocardiales</taxon>
        <taxon>Pseudonocardiaceae</taxon>
        <taxon>Actinomycetospora</taxon>
    </lineage>
</organism>
<evidence type="ECO:0000256" key="6">
    <source>
        <dbReference type="ARBA" id="ARBA00023284"/>
    </source>
</evidence>
<gene>
    <name evidence="9" type="ORF">C8D89_112106</name>
</gene>
<dbReference type="InterPro" id="IPR023753">
    <property type="entry name" value="FAD/NAD-binding_dom"/>
</dbReference>
<reference evidence="9 10" key="1">
    <citation type="submission" date="2018-04" db="EMBL/GenBank/DDBJ databases">
        <title>Genomic Encyclopedia of Type Strains, Phase IV (KMG-IV): sequencing the most valuable type-strain genomes for metagenomic binning, comparative biology and taxonomic classification.</title>
        <authorList>
            <person name="Goeker M."/>
        </authorList>
    </citation>
    <scope>NUCLEOTIDE SEQUENCE [LARGE SCALE GENOMIC DNA]</scope>
    <source>
        <strain evidence="9 10">DSM 45771</strain>
    </source>
</reference>
<comment type="cofactor">
    <cofactor evidence="1">
        <name>FAD</name>
        <dbReference type="ChEBI" id="CHEBI:57692"/>
    </cofactor>
</comment>
<dbReference type="PANTHER" id="PTHR43429">
    <property type="entry name" value="PYRIDINE NUCLEOTIDE-DISULFIDE OXIDOREDUCTASE DOMAIN-CONTAINING"/>
    <property type="match status" value="1"/>
</dbReference>
<dbReference type="EMBL" id="QEKW01000012">
    <property type="protein sequence ID" value="PVZ06913.1"/>
    <property type="molecule type" value="Genomic_DNA"/>
</dbReference>
<dbReference type="PRINTS" id="PR00368">
    <property type="entry name" value="FADPNR"/>
</dbReference>
<dbReference type="PRINTS" id="PR00469">
    <property type="entry name" value="PNDRDTASEII"/>
</dbReference>
<evidence type="ECO:0000256" key="2">
    <source>
        <dbReference type="ARBA" id="ARBA00009130"/>
    </source>
</evidence>
<dbReference type="InterPro" id="IPR004099">
    <property type="entry name" value="Pyr_nucl-diS_OxRdtase_dimer"/>
</dbReference>
<dbReference type="PANTHER" id="PTHR43429:SF1">
    <property type="entry name" value="NAD(P)H SULFUR OXIDOREDUCTASE (COA-DEPENDENT)"/>
    <property type="match status" value="1"/>
</dbReference>
<keyword evidence="4" id="KW-0274">FAD</keyword>
<dbReference type="Proteomes" id="UP000245639">
    <property type="component" value="Unassembled WGS sequence"/>
</dbReference>
<dbReference type="InterPro" id="IPR016156">
    <property type="entry name" value="FAD/NAD-linked_Rdtase_dimer_sf"/>
</dbReference>
<keyword evidence="5" id="KW-0560">Oxidoreductase</keyword>
<comment type="caution">
    <text evidence="9">The sequence shown here is derived from an EMBL/GenBank/DDBJ whole genome shotgun (WGS) entry which is preliminary data.</text>
</comment>